<dbReference type="EMBL" id="JBDFQZ010000002">
    <property type="protein sequence ID" value="KAK9748139.1"/>
    <property type="molecule type" value="Genomic_DNA"/>
</dbReference>
<keyword evidence="3" id="KW-1185">Reference proteome</keyword>
<sequence length="201" mass="22110">MTLNFFKLQNSIIIIIMTLLLTCIYSSFAQATNDDKLIERVCGSTKYPTECESCVYYVGRNTSIMTDVDVIKAMVNCADSTASDLIIVARDLAPRQQDKQVTVKLYRCVTNFIKVRVKSEVILLEINNGSIPNTSAVVNDGTDHSAIGSALSVYTDVANCTADFNGFTIPPTLVTGIQNLRNHYHIILELLCAPKGCTNPF</sequence>
<dbReference type="InterPro" id="IPR035513">
    <property type="entry name" value="Invertase/methylesterase_inhib"/>
</dbReference>
<protein>
    <submittedName>
        <fullName evidence="2">Uncharacterized protein</fullName>
    </submittedName>
</protein>
<organism evidence="2 3">
    <name type="scientific">Saponaria officinalis</name>
    <name type="common">Common soapwort</name>
    <name type="synonym">Lychnis saponaria</name>
    <dbReference type="NCBI Taxonomy" id="3572"/>
    <lineage>
        <taxon>Eukaryota</taxon>
        <taxon>Viridiplantae</taxon>
        <taxon>Streptophyta</taxon>
        <taxon>Embryophyta</taxon>
        <taxon>Tracheophyta</taxon>
        <taxon>Spermatophyta</taxon>
        <taxon>Magnoliopsida</taxon>
        <taxon>eudicotyledons</taxon>
        <taxon>Gunneridae</taxon>
        <taxon>Pentapetalae</taxon>
        <taxon>Caryophyllales</taxon>
        <taxon>Caryophyllaceae</taxon>
        <taxon>Caryophylleae</taxon>
        <taxon>Saponaria</taxon>
    </lineage>
</organism>
<evidence type="ECO:0000313" key="2">
    <source>
        <dbReference type="EMBL" id="KAK9748139.1"/>
    </source>
</evidence>
<dbReference type="AlphaFoldDB" id="A0AAW1MQQ8"/>
<comment type="caution">
    <text evidence="2">The sequence shown here is derived from an EMBL/GenBank/DDBJ whole genome shotgun (WGS) entry which is preliminary data.</text>
</comment>
<evidence type="ECO:0000256" key="1">
    <source>
        <dbReference type="SAM" id="SignalP"/>
    </source>
</evidence>
<evidence type="ECO:0000313" key="3">
    <source>
        <dbReference type="Proteomes" id="UP001443914"/>
    </source>
</evidence>
<feature type="chain" id="PRO_5043430183" evidence="1">
    <location>
        <begin position="32"/>
        <end position="201"/>
    </location>
</feature>
<name>A0AAW1MQQ8_SAPOF</name>
<keyword evidence="1" id="KW-0732">Signal</keyword>
<proteinExistence type="predicted"/>
<feature type="signal peptide" evidence="1">
    <location>
        <begin position="1"/>
        <end position="31"/>
    </location>
</feature>
<gene>
    <name evidence="2" type="ORF">RND81_02G038500</name>
</gene>
<accession>A0AAW1MQQ8</accession>
<dbReference type="Proteomes" id="UP001443914">
    <property type="component" value="Unassembled WGS sequence"/>
</dbReference>
<reference evidence="2" key="1">
    <citation type="submission" date="2024-03" db="EMBL/GenBank/DDBJ databases">
        <title>WGS assembly of Saponaria officinalis var. Norfolk2.</title>
        <authorList>
            <person name="Jenkins J."/>
            <person name="Shu S."/>
            <person name="Grimwood J."/>
            <person name="Barry K."/>
            <person name="Goodstein D."/>
            <person name="Schmutz J."/>
            <person name="Leebens-Mack J."/>
            <person name="Osbourn A."/>
        </authorList>
    </citation>
    <scope>NUCLEOTIDE SEQUENCE [LARGE SCALE GENOMIC DNA]</scope>
    <source>
        <strain evidence="2">JIC</strain>
    </source>
</reference>
<dbReference type="SUPFAM" id="SSF101148">
    <property type="entry name" value="Plant invertase/pectin methylesterase inhibitor"/>
    <property type="match status" value="1"/>
</dbReference>
<dbReference type="Gene3D" id="1.20.140.40">
    <property type="entry name" value="Invertase/pectin methylesterase inhibitor family protein"/>
    <property type="match status" value="1"/>
</dbReference>